<sequence length="323" mass="36298">MKALPQIKIMPFNGDPKEWPTFISSFRDMSHNVVPSDAQRHAFLKRLLTTEVRSYIAKYLNNPSTYYDALVELKKRYGQPQEVARSRLMALMNLTLIRDDDSEALTKLNRTLHGAMHAMRTCGVLKKCLYCDNAHSIKTCLTFRDLDVTSRVEWVKEKRLCFRCLIGSHRGTECPTEIVCNFGNCNQRHHHLMHGAPRVYPVNTSATKNPVQSSVKSTDGNAMTIKNRDTTINTSLAIVPVLLQAHGLEIETFAFIDPGATVNLIREDVAKQLKCQGNAKNVFFGSFHGQDPQFQSNTVSLTVNACDRTLKADLKQVSVGNIS</sequence>
<dbReference type="InterPro" id="IPR005312">
    <property type="entry name" value="DUF1759"/>
</dbReference>
<accession>A0A164DD53</accession>
<protein>
    <recommendedName>
        <fullName evidence="3">Peptidase A2 domain-containing protein</fullName>
    </recommendedName>
</protein>
<organism evidence="1 2">
    <name type="scientific">Daphnia magna</name>
    <dbReference type="NCBI Taxonomy" id="35525"/>
    <lineage>
        <taxon>Eukaryota</taxon>
        <taxon>Metazoa</taxon>
        <taxon>Ecdysozoa</taxon>
        <taxon>Arthropoda</taxon>
        <taxon>Crustacea</taxon>
        <taxon>Branchiopoda</taxon>
        <taxon>Diplostraca</taxon>
        <taxon>Cladocera</taxon>
        <taxon>Anomopoda</taxon>
        <taxon>Daphniidae</taxon>
        <taxon>Daphnia</taxon>
    </lineage>
</organism>
<evidence type="ECO:0008006" key="3">
    <source>
        <dbReference type="Google" id="ProtNLM"/>
    </source>
</evidence>
<feature type="non-terminal residue" evidence="1">
    <location>
        <position position="323"/>
    </location>
</feature>
<dbReference type="PANTHER" id="PTHR47331">
    <property type="entry name" value="PHD-TYPE DOMAIN-CONTAINING PROTEIN"/>
    <property type="match status" value="1"/>
</dbReference>
<dbReference type="AlphaFoldDB" id="A0A164DD53"/>
<dbReference type="OrthoDB" id="6379110at2759"/>
<dbReference type="PANTHER" id="PTHR47331:SF1">
    <property type="entry name" value="GAG-LIKE PROTEIN"/>
    <property type="match status" value="1"/>
</dbReference>
<keyword evidence="2" id="KW-1185">Reference proteome</keyword>
<comment type="caution">
    <text evidence="1">The sequence shown here is derived from an EMBL/GenBank/DDBJ whole genome shotgun (WGS) entry which is preliminary data.</text>
</comment>
<evidence type="ECO:0000313" key="1">
    <source>
        <dbReference type="EMBL" id="KZR95651.1"/>
    </source>
</evidence>
<evidence type="ECO:0000313" key="2">
    <source>
        <dbReference type="Proteomes" id="UP000076858"/>
    </source>
</evidence>
<dbReference type="EMBL" id="LRGB01027847">
    <property type="protein sequence ID" value="KZR95651.1"/>
    <property type="molecule type" value="Genomic_DNA"/>
</dbReference>
<name>A0A164DD53_9CRUS</name>
<reference evidence="1 2" key="1">
    <citation type="submission" date="2016-03" db="EMBL/GenBank/DDBJ databases">
        <title>EvidentialGene: Evidence-directed Construction of Genes on Genomes.</title>
        <authorList>
            <person name="Gilbert D.G."/>
            <person name="Choi J.-H."/>
            <person name="Mockaitis K."/>
            <person name="Colbourne J."/>
            <person name="Pfrender M."/>
        </authorList>
    </citation>
    <scope>NUCLEOTIDE SEQUENCE [LARGE SCALE GENOMIC DNA]</scope>
    <source>
        <strain evidence="1 2">Xinb3</strain>
        <tissue evidence="1">Complete organism</tissue>
    </source>
</reference>
<proteinExistence type="predicted"/>
<dbReference type="Pfam" id="PF03564">
    <property type="entry name" value="DUF1759"/>
    <property type="match status" value="1"/>
</dbReference>
<gene>
    <name evidence="1" type="ORF">APZ42_010503</name>
</gene>
<dbReference type="Proteomes" id="UP000076858">
    <property type="component" value="Unassembled WGS sequence"/>
</dbReference>